<reference evidence="1 2" key="1">
    <citation type="submission" date="2016-07" db="EMBL/GenBank/DDBJ databases">
        <title>Developing Vibrio natriegens as a novel, fast-growing host for biotechnology.</title>
        <authorList>
            <person name="Weinstock M.T."/>
            <person name="Hesek E.D."/>
            <person name="Wilson C.M."/>
            <person name="Gibson D.G."/>
        </authorList>
    </citation>
    <scope>NUCLEOTIDE SEQUENCE [LARGE SCALE GENOMIC DNA]</scope>
    <source>
        <strain evidence="1 2">ATCC 14048</strain>
    </source>
</reference>
<accession>A0AAN0Y741</accession>
<dbReference type="GeneID" id="70915315"/>
<dbReference type="EMBL" id="CP016346">
    <property type="protein sequence ID" value="ANQ14350.1"/>
    <property type="molecule type" value="Genomic_DNA"/>
</dbReference>
<evidence type="ECO:0000313" key="2">
    <source>
        <dbReference type="Proteomes" id="UP000092741"/>
    </source>
</evidence>
<organism evidence="1 2">
    <name type="scientific">Vibrio natriegens NBRC 15636 = ATCC 14048 = DSM 759</name>
    <dbReference type="NCBI Taxonomy" id="1219067"/>
    <lineage>
        <taxon>Bacteria</taxon>
        <taxon>Pseudomonadati</taxon>
        <taxon>Pseudomonadota</taxon>
        <taxon>Gammaproteobacteria</taxon>
        <taxon>Vibrionales</taxon>
        <taxon>Vibrionaceae</taxon>
        <taxon>Vibrio</taxon>
    </lineage>
</organism>
<evidence type="ECO:0000313" key="1">
    <source>
        <dbReference type="EMBL" id="ANQ14350.1"/>
    </source>
</evidence>
<dbReference type="RefSeq" id="WP_020334948.1">
    <property type="nucleotide sequence ID" value="NZ_ATFJ01000032.1"/>
</dbReference>
<sequence length="167" mass="18634">MTEGEVALDEMNVLVVDQCLTTSILMVNQLIPLGGKASNPTCEISAQASFVFFTFHLDSALPCLYCILFQSSDAKILEHPSVKLAQSIPQQQSASWNRRQKLLFTLKKHTYSVGQTPKLSSIDTAEVTNASNDHRVKHLVQRAIPPNCSYWLESYLADFYTNRLPAS</sequence>
<keyword evidence="2" id="KW-1185">Reference proteome</keyword>
<dbReference type="Proteomes" id="UP000092741">
    <property type="component" value="Chromosome 2"/>
</dbReference>
<protein>
    <submittedName>
        <fullName evidence="1">Uncharacterized protein</fullName>
    </submittedName>
</protein>
<dbReference type="AlphaFoldDB" id="A0AAN0Y741"/>
<proteinExistence type="predicted"/>
<name>A0AAN0Y741_VIBNA</name>
<dbReference type="KEGG" id="vna:PN96_20965"/>
<gene>
    <name evidence="1" type="ORF">BA890_16460</name>
</gene>